<dbReference type="STRING" id="50429.A0A2B4SA58"/>
<dbReference type="InterPro" id="IPR002048">
    <property type="entry name" value="EF_hand_dom"/>
</dbReference>
<keyword evidence="1" id="KW-0106">Calcium</keyword>
<proteinExistence type="predicted"/>
<keyword evidence="5" id="KW-1185">Reference proteome</keyword>
<feature type="domain" description="EF-hand" evidence="3">
    <location>
        <begin position="173"/>
        <end position="208"/>
    </location>
</feature>
<feature type="compositionally biased region" description="Basic and acidic residues" evidence="2">
    <location>
        <begin position="90"/>
        <end position="113"/>
    </location>
</feature>
<dbReference type="InterPro" id="IPR011992">
    <property type="entry name" value="EF-hand-dom_pair"/>
</dbReference>
<feature type="region of interest" description="Disordered" evidence="2">
    <location>
        <begin position="58"/>
        <end position="113"/>
    </location>
</feature>
<dbReference type="PROSITE" id="PS50222">
    <property type="entry name" value="EF_HAND_2"/>
    <property type="match status" value="2"/>
</dbReference>
<evidence type="ECO:0000256" key="1">
    <source>
        <dbReference type="ARBA" id="ARBA00022837"/>
    </source>
</evidence>
<dbReference type="OrthoDB" id="9451669at2759"/>
<dbReference type="SMART" id="SM00054">
    <property type="entry name" value="EFh"/>
    <property type="match status" value="2"/>
</dbReference>
<dbReference type="PROSITE" id="PS00018">
    <property type="entry name" value="EF_HAND_1"/>
    <property type="match status" value="1"/>
</dbReference>
<dbReference type="Gene3D" id="1.10.238.10">
    <property type="entry name" value="EF-hand"/>
    <property type="match status" value="1"/>
</dbReference>
<dbReference type="SUPFAM" id="SSF47473">
    <property type="entry name" value="EF-hand"/>
    <property type="match status" value="1"/>
</dbReference>
<dbReference type="Proteomes" id="UP000225706">
    <property type="component" value="Unassembled WGS sequence"/>
</dbReference>
<feature type="domain" description="EF-hand" evidence="3">
    <location>
        <begin position="131"/>
        <end position="166"/>
    </location>
</feature>
<dbReference type="GO" id="GO:0005509">
    <property type="term" value="F:calcium ion binding"/>
    <property type="evidence" value="ECO:0007669"/>
    <property type="project" value="InterPro"/>
</dbReference>
<accession>A0A2B4SA58</accession>
<dbReference type="InterPro" id="IPR018247">
    <property type="entry name" value="EF_Hand_1_Ca_BS"/>
</dbReference>
<evidence type="ECO:0000259" key="3">
    <source>
        <dbReference type="PROSITE" id="PS50222"/>
    </source>
</evidence>
<evidence type="ECO:0000313" key="5">
    <source>
        <dbReference type="Proteomes" id="UP000225706"/>
    </source>
</evidence>
<evidence type="ECO:0000256" key="2">
    <source>
        <dbReference type="SAM" id="MobiDB-lite"/>
    </source>
</evidence>
<organism evidence="4 5">
    <name type="scientific">Stylophora pistillata</name>
    <name type="common">Smooth cauliflower coral</name>
    <dbReference type="NCBI Taxonomy" id="50429"/>
    <lineage>
        <taxon>Eukaryota</taxon>
        <taxon>Metazoa</taxon>
        <taxon>Cnidaria</taxon>
        <taxon>Anthozoa</taxon>
        <taxon>Hexacorallia</taxon>
        <taxon>Scleractinia</taxon>
        <taxon>Astrocoeniina</taxon>
        <taxon>Pocilloporidae</taxon>
        <taxon>Stylophora</taxon>
    </lineage>
</organism>
<feature type="compositionally biased region" description="Basic residues" evidence="2">
    <location>
        <begin position="67"/>
        <end position="89"/>
    </location>
</feature>
<reference evidence="5" key="1">
    <citation type="journal article" date="2017" name="bioRxiv">
        <title>Comparative analysis of the genomes of Stylophora pistillata and Acropora digitifera provides evidence for extensive differences between species of corals.</title>
        <authorList>
            <person name="Voolstra C.R."/>
            <person name="Li Y."/>
            <person name="Liew Y.J."/>
            <person name="Baumgarten S."/>
            <person name="Zoccola D."/>
            <person name="Flot J.-F."/>
            <person name="Tambutte S."/>
            <person name="Allemand D."/>
            <person name="Aranda M."/>
        </authorList>
    </citation>
    <scope>NUCLEOTIDE SEQUENCE [LARGE SCALE GENOMIC DNA]</scope>
</reference>
<sequence length="228" mass="26454">MSEETNELALQRDQTTHDFVTGLKEREELKAKLHEKERECNTLKGNIYDMNKKMEELEKQLAEKNKETKKRRQSEVKKPKRPAQRKRDKGTKGAGERTPDESNKENIDNPFDDPEKLYQEIARRYPDVPLSTVLLAEKKFVEADLDRNGTIDSDELEKMLDLIAQQGSSLMYTKTEIREKIFKKIDVDNTNSIDFFECIGILEMMRQNRSTDLPAALQQNKSAVCAIQ</sequence>
<gene>
    <name evidence="4" type="ORF">AWC38_SpisGene9947</name>
</gene>
<evidence type="ECO:0000313" key="4">
    <source>
        <dbReference type="EMBL" id="PFX25412.1"/>
    </source>
</evidence>
<dbReference type="AlphaFoldDB" id="A0A2B4SA58"/>
<protein>
    <recommendedName>
        <fullName evidence="3">EF-hand domain-containing protein</fullName>
    </recommendedName>
</protein>
<dbReference type="EMBL" id="LSMT01000151">
    <property type="protein sequence ID" value="PFX25412.1"/>
    <property type="molecule type" value="Genomic_DNA"/>
</dbReference>
<name>A0A2B4SA58_STYPI</name>
<comment type="caution">
    <text evidence="4">The sequence shown here is derived from an EMBL/GenBank/DDBJ whole genome shotgun (WGS) entry which is preliminary data.</text>
</comment>